<reference evidence="2" key="2">
    <citation type="journal article" date="2016" name="J. Plant Physiol.">
        <title>Morphological features of different polyploids for adaptation and molecular characterization of CC-NBS-LRR and LEA gene families in Agave L.</title>
        <authorList>
            <person name="Tamayo-Ordonez M.C."/>
            <person name="Rodriguez-Zapata L.C."/>
            <person name="Narvaez-Zapata J.A."/>
            <person name="Tamayo-Ordonez Y.J."/>
            <person name="Ayil-Gutierrez B.A."/>
            <person name="Barredo-Pool F."/>
            <person name="Sanchez-Teyer L.F."/>
        </authorList>
    </citation>
    <scope>NUCLEOTIDE SEQUENCE</scope>
    <source>
        <tissue evidence="2">Leaf</tissue>
    </source>
</reference>
<feature type="non-terminal residue" evidence="2">
    <location>
        <position position="91"/>
    </location>
</feature>
<sequence length="91" mass="9630">MARSVSTLNLVALLSARRGFSSAAAAAARASRGTAGESIMMMKGNEESGANAGTVWTSSWVPDPVTGYYKPANRVGEMDPAELRQILLSRR</sequence>
<dbReference type="GO" id="GO:0005739">
    <property type="term" value="C:mitochondrion"/>
    <property type="evidence" value="ECO:0007669"/>
    <property type="project" value="TreeGrafter"/>
</dbReference>
<dbReference type="InterPro" id="IPR004926">
    <property type="entry name" value="LEA_3a"/>
</dbReference>
<organism evidence="2">
    <name type="scientific">Agave angustifolia</name>
    <dbReference type="NCBI Taxonomy" id="382117"/>
    <lineage>
        <taxon>Eukaryota</taxon>
        <taxon>Viridiplantae</taxon>
        <taxon>Streptophyta</taxon>
        <taxon>Embryophyta</taxon>
        <taxon>Tracheophyta</taxon>
        <taxon>Spermatophyta</taxon>
        <taxon>Magnoliopsida</taxon>
        <taxon>Liliopsida</taxon>
        <taxon>Asparagales</taxon>
        <taxon>Asparagaceae</taxon>
        <taxon>Agavoideae</taxon>
        <taxon>Agave</taxon>
    </lineage>
</organism>
<accession>A0A172W769</accession>
<dbReference type="EMBL" id="KU315011">
    <property type="protein sequence ID" value="ANF05300.1"/>
    <property type="molecule type" value="mRNA"/>
</dbReference>
<evidence type="ECO:0000313" key="2">
    <source>
        <dbReference type="EMBL" id="ANF05300.1"/>
    </source>
</evidence>
<dbReference type="Pfam" id="PF03242">
    <property type="entry name" value="LEA_3a"/>
    <property type="match status" value="1"/>
</dbReference>
<feature type="chain" id="PRO_5008002569" evidence="1">
    <location>
        <begin position="24"/>
        <end position="91"/>
    </location>
</feature>
<dbReference type="GO" id="GO:0006950">
    <property type="term" value="P:response to stress"/>
    <property type="evidence" value="ECO:0007669"/>
    <property type="project" value="TreeGrafter"/>
</dbReference>
<protein>
    <submittedName>
        <fullName evidence="2">LEA</fullName>
    </submittedName>
</protein>
<dbReference type="PANTHER" id="PTHR33509:SF5">
    <property type="entry name" value="PROTEIN SENESCENCE-ASSOCIATED GENE 21, MITOCHONDRIAL"/>
    <property type="match status" value="1"/>
</dbReference>
<reference evidence="2" key="1">
    <citation type="submission" date="2015-12" db="EMBL/GenBank/DDBJ databases">
        <authorList>
            <person name="Shamseldin A."/>
            <person name="Moawad H."/>
            <person name="Abd El-Rahim W.M."/>
            <person name="Sadowsky M.J."/>
        </authorList>
    </citation>
    <scope>NUCLEOTIDE SEQUENCE</scope>
    <source>
        <tissue evidence="2">Leaf</tissue>
    </source>
</reference>
<keyword evidence="1" id="KW-0732">Signal</keyword>
<evidence type="ECO:0000256" key="1">
    <source>
        <dbReference type="SAM" id="SignalP"/>
    </source>
</evidence>
<feature type="signal peptide" evidence="1">
    <location>
        <begin position="1"/>
        <end position="23"/>
    </location>
</feature>
<dbReference type="AlphaFoldDB" id="A0A172W769"/>
<dbReference type="PANTHER" id="PTHR33509">
    <property type="entry name" value="LATE EMBRYOGENIS ABUNDANT PROTEIN 2-RELATED"/>
    <property type="match status" value="1"/>
</dbReference>
<name>A0A172W769_9ASPA</name>
<proteinExistence type="evidence at transcript level"/>